<feature type="compositionally biased region" description="Polar residues" evidence="2">
    <location>
        <begin position="259"/>
        <end position="268"/>
    </location>
</feature>
<evidence type="ECO:0000313" key="4">
    <source>
        <dbReference type="EMBL" id="KAF2710472.1"/>
    </source>
</evidence>
<proteinExistence type="inferred from homology"/>
<feature type="compositionally biased region" description="Low complexity" evidence="2">
    <location>
        <begin position="620"/>
        <end position="637"/>
    </location>
</feature>
<feature type="compositionally biased region" description="Polar residues" evidence="2">
    <location>
        <begin position="275"/>
        <end position="291"/>
    </location>
</feature>
<dbReference type="PANTHER" id="PTHR11188:SF161">
    <property type="entry name" value="PH-RESPONSE REGULATOR PROTEIN PALF_RIM8"/>
    <property type="match status" value="1"/>
</dbReference>
<name>A0A6G1KDB8_9PLEO</name>
<protein>
    <recommendedName>
        <fullName evidence="3">Arrestin C-terminal-like domain-containing protein</fullName>
    </recommendedName>
</protein>
<dbReference type="PANTHER" id="PTHR11188">
    <property type="entry name" value="ARRESTIN DOMAIN CONTAINING PROTEIN"/>
    <property type="match status" value="1"/>
</dbReference>
<evidence type="ECO:0000256" key="2">
    <source>
        <dbReference type="SAM" id="MobiDB-lite"/>
    </source>
</evidence>
<feature type="compositionally biased region" description="Basic and acidic residues" evidence="2">
    <location>
        <begin position="602"/>
        <end position="612"/>
    </location>
</feature>
<feature type="domain" description="Arrestin C-terminal-like" evidence="3">
    <location>
        <begin position="293"/>
        <end position="452"/>
    </location>
</feature>
<dbReference type="Gene3D" id="2.60.40.640">
    <property type="match status" value="2"/>
</dbReference>
<dbReference type="Pfam" id="PF02752">
    <property type="entry name" value="Arrestin_C"/>
    <property type="match status" value="1"/>
</dbReference>
<feature type="compositionally biased region" description="Polar residues" evidence="2">
    <location>
        <begin position="682"/>
        <end position="721"/>
    </location>
</feature>
<dbReference type="GO" id="GO:0005829">
    <property type="term" value="C:cytosol"/>
    <property type="evidence" value="ECO:0007669"/>
    <property type="project" value="TreeGrafter"/>
</dbReference>
<organism evidence="4 5">
    <name type="scientific">Pleomassaria siparia CBS 279.74</name>
    <dbReference type="NCBI Taxonomy" id="1314801"/>
    <lineage>
        <taxon>Eukaryota</taxon>
        <taxon>Fungi</taxon>
        <taxon>Dikarya</taxon>
        <taxon>Ascomycota</taxon>
        <taxon>Pezizomycotina</taxon>
        <taxon>Dothideomycetes</taxon>
        <taxon>Pleosporomycetidae</taxon>
        <taxon>Pleosporales</taxon>
        <taxon>Pleomassariaceae</taxon>
        <taxon>Pleomassaria</taxon>
    </lineage>
</organism>
<gene>
    <name evidence="4" type="ORF">K504DRAFT_476430</name>
</gene>
<feature type="compositionally biased region" description="Polar residues" evidence="2">
    <location>
        <begin position="784"/>
        <end position="800"/>
    </location>
</feature>
<dbReference type="InterPro" id="IPR050357">
    <property type="entry name" value="Arrestin_domain-protein"/>
</dbReference>
<feature type="compositionally biased region" description="Basic and acidic residues" evidence="2">
    <location>
        <begin position="752"/>
        <end position="765"/>
    </location>
</feature>
<feature type="region of interest" description="Disordered" evidence="2">
    <location>
        <begin position="584"/>
        <end position="837"/>
    </location>
</feature>
<dbReference type="EMBL" id="MU005769">
    <property type="protein sequence ID" value="KAF2710472.1"/>
    <property type="molecule type" value="Genomic_DNA"/>
</dbReference>
<dbReference type="GO" id="GO:0005886">
    <property type="term" value="C:plasma membrane"/>
    <property type="evidence" value="ECO:0007669"/>
    <property type="project" value="TreeGrafter"/>
</dbReference>
<evidence type="ECO:0000313" key="5">
    <source>
        <dbReference type="Proteomes" id="UP000799428"/>
    </source>
</evidence>
<feature type="region of interest" description="Disordered" evidence="2">
    <location>
        <begin position="200"/>
        <end position="291"/>
    </location>
</feature>
<dbReference type="SUPFAM" id="SSF81296">
    <property type="entry name" value="E set domains"/>
    <property type="match status" value="1"/>
</dbReference>
<dbReference type="OrthoDB" id="7785529at2759"/>
<reference evidence="4" key="1">
    <citation type="journal article" date="2020" name="Stud. Mycol.">
        <title>101 Dothideomycetes genomes: a test case for predicting lifestyles and emergence of pathogens.</title>
        <authorList>
            <person name="Haridas S."/>
            <person name="Albert R."/>
            <person name="Binder M."/>
            <person name="Bloem J."/>
            <person name="Labutti K."/>
            <person name="Salamov A."/>
            <person name="Andreopoulos B."/>
            <person name="Baker S."/>
            <person name="Barry K."/>
            <person name="Bills G."/>
            <person name="Bluhm B."/>
            <person name="Cannon C."/>
            <person name="Castanera R."/>
            <person name="Culley D."/>
            <person name="Daum C."/>
            <person name="Ezra D."/>
            <person name="Gonzalez J."/>
            <person name="Henrissat B."/>
            <person name="Kuo A."/>
            <person name="Liang C."/>
            <person name="Lipzen A."/>
            <person name="Lutzoni F."/>
            <person name="Magnuson J."/>
            <person name="Mondo S."/>
            <person name="Nolan M."/>
            <person name="Ohm R."/>
            <person name="Pangilinan J."/>
            <person name="Park H.-J."/>
            <person name="Ramirez L."/>
            <person name="Alfaro M."/>
            <person name="Sun H."/>
            <person name="Tritt A."/>
            <person name="Yoshinaga Y."/>
            <person name="Zwiers L.-H."/>
            <person name="Turgeon B."/>
            <person name="Goodwin S."/>
            <person name="Spatafora J."/>
            <person name="Crous P."/>
            <person name="Grigoriev I."/>
        </authorList>
    </citation>
    <scope>NUCLEOTIDE SEQUENCE</scope>
    <source>
        <strain evidence="4">CBS 279.74</strain>
    </source>
</reference>
<dbReference type="AlphaFoldDB" id="A0A6G1KDB8"/>
<dbReference type="Proteomes" id="UP000799428">
    <property type="component" value="Unassembled WGS sequence"/>
</dbReference>
<dbReference type="SMART" id="SM01017">
    <property type="entry name" value="Arrestin_C"/>
    <property type="match status" value="1"/>
</dbReference>
<accession>A0A6G1KDB8</accession>
<feature type="compositionally biased region" description="Basic residues" evidence="2">
    <location>
        <begin position="202"/>
        <end position="213"/>
    </location>
</feature>
<feature type="compositionally biased region" description="Polar residues" evidence="2">
    <location>
        <begin position="228"/>
        <end position="238"/>
    </location>
</feature>
<dbReference type="GO" id="GO:0031625">
    <property type="term" value="F:ubiquitin protein ligase binding"/>
    <property type="evidence" value="ECO:0007669"/>
    <property type="project" value="TreeGrafter"/>
</dbReference>
<dbReference type="Pfam" id="PF00339">
    <property type="entry name" value="Arrestin_N"/>
    <property type="match status" value="1"/>
</dbReference>
<dbReference type="InterPro" id="IPR014752">
    <property type="entry name" value="Arrestin-like_C"/>
</dbReference>
<dbReference type="GO" id="GO:0070086">
    <property type="term" value="P:ubiquitin-dependent endocytosis"/>
    <property type="evidence" value="ECO:0007669"/>
    <property type="project" value="TreeGrafter"/>
</dbReference>
<sequence length="837" mass="89852">MTSSPARGTTTTTPSSSLSSRSLLSRLKSPLQSKTRNFTDFYIQPDDPHRQYAPGDIISGSVVIKILKPLRITHLVISLHGYAQVFKNPNSPGDAYKSYSNTVGSGKGKKNGSYFGNGFASLFEDEVVLCGEGRLKEGLFHFNFELEFPSKGLPSSIDFERGTISYMLTSTLTRPTTISPTTSCDTKVFLMDIIDIAPPISRRSRPKTARKRPNNTADTAQGPDIPDTTRNGRVSELNSVAEESDGPGSPAPSDVSFESHVSSGNASGTEYGIRSVNTTTDGASQSGTRNTFKGKTITATIRVQKGGFLRGDQVPIKISVSHTKHVRSLKGIIITLYRQARVDMHPALPVAPNSKGDKTKSEDYYPKSRTGLGGLSLSSAGSSHLFRKDLSQSFAPLFVDPRTLTSEVKCAVRVPDEAFPSISNVPGAMISFKYFVEVVVDIQGKLSGLDRVFPNAGLVSVGNTASLGQAEDAAGSTFSTWGGNFADTDALRREKGVISCVFEVVIGTKDSERNGKKKQQVKDAQPELHDLHFGLNDGAYPEGSSEQDYYDYDQDGQYYDHYAYDGAYEGGYYDAPGYQDSEAAQSAYHHPPTDPEAGAGLSEKEQLRRAEARLLPSQPPRVSGPSGPSSPSAVQGGIPASAPILSDDDDPNPPYFPSSSSSQPPPPPFAAPPKPSHIPTMPSIQRRPTNDVTRLIDTGSSLTINANPQQSSTSSTPNDVSEATGVKPLPRLPSPSPAVPGYFASSSSHVQPTDDKQEMQRRRLAMEASAPPEEGHDDDDTLTHAPSASSPIQRQHSNLAPSAPMLDEDDEDLIGAVRAGRGNPGKRVSEALPVYQR</sequence>
<keyword evidence="5" id="KW-1185">Reference proteome</keyword>
<dbReference type="InterPro" id="IPR014756">
    <property type="entry name" value="Ig_E-set"/>
</dbReference>
<feature type="region of interest" description="Disordered" evidence="2">
    <location>
        <begin position="1"/>
        <end position="24"/>
    </location>
</feature>
<evidence type="ECO:0000259" key="3">
    <source>
        <dbReference type="SMART" id="SM01017"/>
    </source>
</evidence>
<dbReference type="InterPro" id="IPR011022">
    <property type="entry name" value="Arrestin_C-like"/>
</dbReference>
<dbReference type="GO" id="GO:0030674">
    <property type="term" value="F:protein-macromolecule adaptor activity"/>
    <property type="evidence" value="ECO:0007669"/>
    <property type="project" value="TreeGrafter"/>
</dbReference>
<feature type="compositionally biased region" description="Pro residues" evidence="2">
    <location>
        <begin position="663"/>
        <end position="676"/>
    </location>
</feature>
<evidence type="ECO:0000256" key="1">
    <source>
        <dbReference type="ARBA" id="ARBA00037950"/>
    </source>
</evidence>
<comment type="similarity">
    <text evidence="1">Belongs to the arrestin family. PalF/RIM8 subfamily.</text>
</comment>
<dbReference type="InterPro" id="IPR011021">
    <property type="entry name" value="Arrestin-like_N"/>
</dbReference>